<evidence type="ECO:0000313" key="3">
    <source>
        <dbReference type="Proteomes" id="UP000199663"/>
    </source>
</evidence>
<sequence length="911" mass="104015">MSNLILDLGVSNKRHYFYEVLLINFMQKYQKTLFVVLIFGFLQFLFFEGNAQGIRGKVTSDSGESMAFASVYIRNLADGVPTNQNGEYEFGLKAGFYDVLVQHMGYTSVLKTVEVGTNWVELDFVLAQQVYALQEVIVKSGQEDPALTIMRKAISKAKFHRLQVQEYSMMVYLKGTGQLTNAPFFVKKELKKEGVKLNEAYTTESVSKIKFSQPNKVEEEVISIRTNGDNNQTSPAPFLATSFYNDKINDAISPLSPSAFAYYKFKYEGSFFEDGVMVSKIRVSPRSKGERVFDGHIYIIEDIWAIHSLDFTTSLLGFDIGVKQLYAPVAENVWMPTTHTYTFGGKFFGFAGEYKYLASTRDYKITLNPDLLVETKIIDEKVDEVPKDANAFNKSISALEQMGQADKMTRKDFRKLVNEYEKEALKEREEIEVVSERSYKIDSLAKKRDLSYWDSIRPIKLTEAEIKGYQRDDSLAVVEAAKVSDQDSTVQKAKRNLKFLEILTGGTYYFGKGKSAGFHPNIAKMSFNTVEGYKIGLSGYYRIEKSTKMADSVTNHVRSWNFRPEVRYGFASKQTYGTLDVRRSITKGQSSQTIGLTGGSYIYQFNGDNPISEQVNAIYSVWFRQNYMKLYEQDFLKLYYAQRISDAFTYRSNFTLANRRELENNSNFSFYKKPERDYTANVPENVEAGPTAFQDHKAMVWQTSVEWRPGLKYSIRNGRKSPIFSSAPLINLSYKKGINGIFDAGASAAKFDLVEAGIEYVFNFGVSGKLDFNINAGTFINNDQVYFADYKHFGGNRTIFANMGVASNYRFLDYYQYSTQSQYISSIVHYQFRKFLLTQLPMLRFSGVRENLFLNYLKTQNSPHYVELGYSLDNLFRIFRVEIGAGFENGNYSRGGVRFGVASFINIGFDN</sequence>
<dbReference type="Pfam" id="PF13715">
    <property type="entry name" value="CarbopepD_reg_2"/>
    <property type="match status" value="1"/>
</dbReference>
<evidence type="ECO:0000313" key="2">
    <source>
        <dbReference type="EMBL" id="SDY73827.1"/>
    </source>
</evidence>
<dbReference type="InterPro" id="IPR043741">
    <property type="entry name" value="DUF5686"/>
</dbReference>
<feature type="coiled-coil region" evidence="1">
    <location>
        <begin position="410"/>
        <end position="437"/>
    </location>
</feature>
<organism evidence="2 3">
    <name type="scientific">Rhodonellum ikkaensis</name>
    <dbReference type="NCBI Taxonomy" id="336829"/>
    <lineage>
        <taxon>Bacteria</taxon>
        <taxon>Pseudomonadati</taxon>
        <taxon>Bacteroidota</taxon>
        <taxon>Cytophagia</taxon>
        <taxon>Cytophagales</taxon>
        <taxon>Cytophagaceae</taxon>
        <taxon>Rhodonellum</taxon>
    </lineage>
</organism>
<comment type="caution">
    <text evidence="2">The sequence shown here is derived from an EMBL/GenBank/DDBJ whole genome shotgun (WGS) entry which is preliminary data.</text>
</comment>
<reference evidence="2 3" key="1">
    <citation type="submission" date="2016-10" db="EMBL/GenBank/DDBJ databases">
        <authorList>
            <person name="Varghese N."/>
            <person name="Submissions S."/>
        </authorList>
    </citation>
    <scope>NUCLEOTIDE SEQUENCE [LARGE SCALE GENOMIC DNA]</scope>
    <source>
        <strain evidence="2 3">DSM 17997</strain>
    </source>
</reference>
<protein>
    <submittedName>
        <fullName evidence="2">CarboxypepD_reg-like domain-containing protein</fullName>
    </submittedName>
</protein>
<keyword evidence="1" id="KW-0175">Coiled coil</keyword>
<dbReference type="Proteomes" id="UP000199663">
    <property type="component" value="Unassembled WGS sequence"/>
</dbReference>
<proteinExistence type="predicted"/>
<name>A0A1H3MAT7_9BACT</name>
<evidence type="ECO:0000256" key="1">
    <source>
        <dbReference type="SAM" id="Coils"/>
    </source>
</evidence>
<dbReference type="SUPFAM" id="SSF49464">
    <property type="entry name" value="Carboxypeptidase regulatory domain-like"/>
    <property type="match status" value="1"/>
</dbReference>
<dbReference type="Gene3D" id="2.60.40.1120">
    <property type="entry name" value="Carboxypeptidase-like, regulatory domain"/>
    <property type="match status" value="1"/>
</dbReference>
<accession>A0A1H3MAT7</accession>
<dbReference type="Pfam" id="PF18939">
    <property type="entry name" value="DUF5686"/>
    <property type="match status" value="1"/>
</dbReference>
<dbReference type="InterPro" id="IPR008969">
    <property type="entry name" value="CarboxyPept-like_regulatory"/>
</dbReference>
<gene>
    <name evidence="2" type="ORF">SAMN05444412_102418</name>
</gene>
<dbReference type="EMBL" id="FNQC01000002">
    <property type="protein sequence ID" value="SDY73827.1"/>
    <property type="molecule type" value="Genomic_DNA"/>
</dbReference>
<keyword evidence="3" id="KW-1185">Reference proteome</keyword>